<dbReference type="EMBL" id="WHOB01000016">
    <property type="protein sequence ID" value="NOU78023.1"/>
    <property type="molecule type" value="Genomic_DNA"/>
</dbReference>
<dbReference type="RefSeq" id="WP_171716149.1">
    <property type="nucleotide sequence ID" value="NZ_WHOB01000016.1"/>
</dbReference>
<reference evidence="2 3" key="1">
    <citation type="submission" date="2019-10" db="EMBL/GenBank/DDBJ databases">
        <title>Description of Paenibacillus terricola sp. nov.</title>
        <authorList>
            <person name="Carlier A."/>
            <person name="Qi S."/>
        </authorList>
    </citation>
    <scope>NUCLEOTIDE SEQUENCE [LARGE SCALE GENOMIC DNA]</scope>
    <source>
        <strain evidence="2 3">LMG 31459</strain>
    </source>
</reference>
<name>A0ABX1YDR3_9BACL</name>
<evidence type="ECO:0000313" key="2">
    <source>
        <dbReference type="EMBL" id="NOU78023.1"/>
    </source>
</evidence>
<dbReference type="PROSITE" id="PS51186">
    <property type="entry name" value="GNAT"/>
    <property type="match status" value="1"/>
</dbReference>
<gene>
    <name evidence="2" type="ORF">GC101_03930</name>
</gene>
<dbReference type="InterPro" id="IPR016181">
    <property type="entry name" value="Acyl_CoA_acyltransferase"/>
</dbReference>
<comment type="caution">
    <text evidence="2">The sequence shown here is derived from an EMBL/GenBank/DDBJ whole genome shotgun (WGS) entry which is preliminary data.</text>
</comment>
<feature type="domain" description="N-acetyltransferase" evidence="1">
    <location>
        <begin position="3"/>
        <end position="154"/>
    </location>
</feature>
<protein>
    <submittedName>
        <fullName evidence="2">GNAT family N-acetyltransferase</fullName>
    </submittedName>
</protein>
<accession>A0ABX1YDR3</accession>
<keyword evidence="3" id="KW-1185">Reference proteome</keyword>
<sequence>MKVFVEKANIDDAELLAEIQRDSFDDESRTYNNNEPGGPEGYDSIDSQIEFMKQAHYYKILKANEIVGGVIVYVNDSLVYNLGRIYINPIHQNQGIGHQVMKLIEANYPEVQKWWLDTPNWSISNHYFYEKNGYVKIKEEHGLFIYEKCRSVNC</sequence>
<organism evidence="2 3">
    <name type="scientific">Paenibacillus phytohabitans</name>
    <dbReference type="NCBI Taxonomy" id="2654978"/>
    <lineage>
        <taxon>Bacteria</taxon>
        <taxon>Bacillati</taxon>
        <taxon>Bacillota</taxon>
        <taxon>Bacilli</taxon>
        <taxon>Bacillales</taxon>
        <taxon>Paenibacillaceae</taxon>
        <taxon>Paenibacillus</taxon>
    </lineage>
</organism>
<dbReference type="InterPro" id="IPR000182">
    <property type="entry name" value="GNAT_dom"/>
</dbReference>
<dbReference type="Pfam" id="PF13508">
    <property type="entry name" value="Acetyltransf_7"/>
    <property type="match status" value="1"/>
</dbReference>
<dbReference type="CDD" id="cd04301">
    <property type="entry name" value="NAT_SF"/>
    <property type="match status" value="1"/>
</dbReference>
<proteinExistence type="predicted"/>
<dbReference type="SUPFAM" id="SSF55729">
    <property type="entry name" value="Acyl-CoA N-acyltransferases (Nat)"/>
    <property type="match status" value="1"/>
</dbReference>
<evidence type="ECO:0000259" key="1">
    <source>
        <dbReference type="PROSITE" id="PS51186"/>
    </source>
</evidence>
<dbReference type="Proteomes" id="UP000596857">
    <property type="component" value="Unassembled WGS sequence"/>
</dbReference>
<evidence type="ECO:0000313" key="3">
    <source>
        <dbReference type="Proteomes" id="UP000596857"/>
    </source>
</evidence>
<dbReference type="Gene3D" id="3.40.630.30">
    <property type="match status" value="1"/>
</dbReference>